<evidence type="ECO:0000256" key="5">
    <source>
        <dbReference type="ARBA" id="ARBA00022705"/>
    </source>
</evidence>
<dbReference type="Proteomes" id="UP000199412">
    <property type="component" value="Unassembled WGS sequence"/>
</dbReference>
<dbReference type="FunFam" id="3.40.1360.10:FF:000002">
    <property type="entry name" value="DNA primase"/>
    <property type="match status" value="1"/>
</dbReference>
<evidence type="ECO:0000256" key="14">
    <source>
        <dbReference type="PIRSR" id="PIRSR002811-1"/>
    </source>
</evidence>
<dbReference type="OrthoDB" id="9803773at2"/>
<evidence type="ECO:0000256" key="6">
    <source>
        <dbReference type="ARBA" id="ARBA00022723"/>
    </source>
</evidence>
<keyword evidence="18" id="KW-1185">Reference proteome</keyword>
<dbReference type="SMART" id="SM00400">
    <property type="entry name" value="ZnF_CHCC"/>
    <property type="match status" value="1"/>
</dbReference>
<proteinExistence type="inferred from homology"/>
<keyword evidence="6 13" id="KW-0479">Metal-binding</keyword>
<feature type="compositionally biased region" description="Low complexity" evidence="15">
    <location>
        <begin position="439"/>
        <end position="452"/>
    </location>
</feature>
<dbReference type="Pfam" id="PF13662">
    <property type="entry name" value="Toprim_4"/>
    <property type="match status" value="1"/>
</dbReference>
<keyword evidence="1 12" id="KW-0240">DNA-directed RNA polymerase</keyword>
<dbReference type="GO" id="GO:0005737">
    <property type="term" value="C:cytoplasm"/>
    <property type="evidence" value="ECO:0007669"/>
    <property type="project" value="TreeGrafter"/>
</dbReference>
<keyword evidence="3 12" id="KW-0808">Transferase</keyword>
<dbReference type="InterPro" id="IPR006295">
    <property type="entry name" value="DNA_primase_DnaG"/>
</dbReference>
<comment type="cofactor">
    <cofactor evidence="13 14">
        <name>Zn(2+)</name>
        <dbReference type="ChEBI" id="CHEBI:29105"/>
    </cofactor>
    <text evidence="13 14">Binds 1 zinc ion per monomer.</text>
</comment>
<dbReference type="InterPro" id="IPR013264">
    <property type="entry name" value="DNAG_N"/>
</dbReference>
<dbReference type="GO" id="GO:0006269">
    <property type="term" value="P:DNA replication, synthesis of primer"/>
    <property type="evidence" value="ECO:0007669"/>
    <property type="project" value="UniProtKB-UniRule"/>
</dbReference>
<dbReference type="GO" id="GO:0008270">
    <property type="term" value="F:zinc ion binding"/>
    <property type="evidence" value="ECO:0007669"/>
    <property type="project" value="UniProtKB-KW"/>
</dbReference>
<evidence type="ECO:0000313" key="17">
    <source>
        <dbReference type="EMBL" id="SDF05474.1"/>
    </source>
</evidence>
<sequence>MALPNRFLDELKARVPLATVIGRRVRLIRNGRQYKACCPFHNEKTPSFHVYDDHYHCYGCGAHGDIISFEMAAAGLSFMEAVEALAAEAGLEVPKPDPATREREQRAAGLSDVVEAACAVFEQRLRLPEGRDALAYLHRRGLDDATIACFRLGYAPPGNALRAHLRRAGMDVDDDTLVEAGLLGRPDDGRSPYDVMRDRVVFPIRDRKGAVVSFGGRVLGDAKPKYLNGPESPLFHKSRALYGLFEAREAIRETGEVIVAEGYMDVIALSAAGFAQVVAPLGTALTEAQIEMLWVHAAEPVLCFDGDSAGQRAAMRALERALPLLGPGRSLRFALLPAGLDPDDLIRERGAGAMRSVLDGALPMIELCWRMMRARHRMDTPERRAALEREIDQAVQAIADRSVAQQYRGALRDRFWGEIRRARGQGGGGSAGTRRQRAPRLPVSPSASAPALAASPAGALPARRMQERLLLAVVLNHPGLLDQVAERLGSLDVLESDVSTVREELLSVYESRLHDAESLDRDAILNHLRSAGLEAALNRLLEADARMHPDFVRPQADAGAVSRGWEELFALHGRAALDMDLRAAEERFANEMTDDALARLMALRAARDSLVDPAEPGAFGGESGGEGTTGTGF</sequence>
<evidence type="ECO:0000256" key="12">
    <source>
        <dbReference type="HAMAP-Rule" id="MF_00974"/>
    </source>
</evidence>
<keyword evidence="5 12" id="KW-0235">DNA replication</keyword>
<dbReference type="EC" id="2.7.7.101" evidence="12"/>
<dbReference type="InterPro" id="IPR036977">
    <property type="entry name" value="DNA_primase_Znf_CHC2"/>
</dbReference>
<accession>A0A1G7HZA1</accession>
<name>A0A1G7HZA1_9PROT</name>
<keyword evidence="11 12" id="KW-0804">Transcription</keyword>
<feature type="region of interest" description="Disordered" evidence="15">
    <location>
        <begin position="422"/>
        <end position="452"/>
    </location>
</feature>
<dbReference type="STRING" id="69960.SAMN05421720_1274"/>
<dbReference type="GO" id="GO:1990077">
    <property type="term" value="C:primosome complex"/>
    <property type="evidence" value="ECO:0007669"/>
    <property type="project" value="UniProtKB-KW"/>
</dbReference>
<evidence type="ECO:0000256" key="3">
    <source>
        <dbReference type="ARBA" id="ARBA00022679"/>
    </source>
</evidence>
<dbReference type="AlphaFoldDB" id="A0A1G7HZA1"/>
<dbReference type="GO" id="GO:0000428">
    <property type="term" value="C:DNA-directed RNA polymerase complex"/>
    <property type="evidence" value="ECO:0007669"/>
    <property type="project" value="UniProtKB-KW"/>
</dbReference>
<dbReference type="HAMAP" id="MF_00974">
    <property type="entry name" value="DNA_primase_DnaG"/>
    <property type="match status" value="1"/>
</dbReference>
<dbReference type="Pfam" id="PF01807">
    <property type="entry name" value="Zn_ribbon_DnaG"/>
    <property type="match status" value="1"/>
</dbReference>
<dbReference type="GO" id="GO:0003677">
    <property type="term" value="F:DNA binding"/>
    <property type="evidence" value="ECO:0007669"/>
    <property type="project" value="UniProtKB-KW"/>
</dbReference>
<evidence type="ECO:0000256" key="4">
    <source>
        <dbReference type="ARBA" id="ARBA00022695"/>
    </source>
</evidence>
<dbReference type="NCBIfam" id="TIGR01391">
    <property type="entry name" value="dnaG"/>
    <property type="match status" value="1"/>
</dbReference>
<comment type="similarity">
    <text evidence="12 13">Belongs to the DnaG primase family.</text>
</comment>
<feature type="zinc finger region" description="CHC2-type" evidence="14">
    <location>
        <begin position="38"/>
        <end position="60"/>
    </location>
</feature>
<keyword evidence="9" id="KW-0460">Magnesium</keyword>
<keyword evidence="10 12" id="KW-0238">DNA-binding</keyword>
<dbReference type="InterPro" id="IPR037068">
    <property type="entry name" value="DNA_primase_core_N_sf"/>
</dbReference>
<gene>
    <name evidence="12" type="primary">dnaG</name>
    <name evidence="17" type="ORF">SAMN05421720_1274</name>
</gene>
<dbReference type="GO" id="GO:0003899">
    <property type="term" value="F:DNA-directed RNA polymerase activity"/>
    <property type="evidence" value="ECO:0007669"/>
    <property type="project" value="UniProtKB-UniRule"/>
</dbReference>
<dbReference type="PROSITE" id="PS50880">
    <property type="entry name" value="TOPRIM"/>
    <property type="match status" value="1"/>
</dbReference>
<dbReference type="InterPro" id="IPR034151">
    <property type="entry name" value="TOPRIM_DnaG_bac"/>
</dbReference>
<comment type="caution">
    <text evidence="12">Lacks conserved residue(s) required for the propagation of feature annotation.</text>
</comment>
<feature type="compositionally biased region" description="Gly residues" evidence="15">
    <location>
        <begin position="618"/>
        <end position="633"/>
    </location>
</feature>
<evidence type="ECO:0000313" key="18">
    <source>
        <dbReference type="Proteomes" id="UP000199412"/>
    </source>
</evidence>
<protein>
    <recommendedName>
        <fullName evidence="12 13">DNA primase</fullName>
        <ecNumber evidence="12">2.7.7.101</ecNumber>
    </recommendedName>
</protein>
<dbReference type="PANTHER" id="PTHR30313">
    <property type="entry name" value="DNA PRIMASE"/>
    <property type="match status" value="1"/>
</dbReference>
<evidence type="ECO:0000256" key="8">
    <source>
        <dbReference type="ARBA" id="ARBA00022833"/>
    </source>
</evidence>
<evidence type="ECO:0000256" key="2">
    <source>
        <dbReference type="ARBA" id="ARBA00022515"/>
    </source>
</evidence>
<organism evidence="17 18">
    <name type="scientific">Rhodospira trueperi</name>
    <dbReference type="NCBI Taxonomy" id="69960"/>
    <lineage>
        <taxon>Bacteria</taxon>
        <taxon>Pseudomonadati</taxon>
        <taxon>Pseudomonadota</taxon>
        <taxon>Alphaproteobacteria</taxon>
        <taxon>Rhodospirillales</taxon>
        <taxon>Rhodospirillaceae</taxon>
        <taxon>Rhodospira</taxon>
    </lineage>
</organism>
<dbReference type="SMART" id="SM00493">
    <property type="entry name" value="TOPRIM"/>
    <property type="match status" value="1"/>
</dbReference>
<dbReference type="SUPFAM" id="SSF56731">
    <property type="entry name" value="DNA primase core"/>
    <property type="match status" value="1"/>
</dbReference>
<dbReference type="InterPro" id="IPR050219">
    <property type="entry name" value="DnaG_primase"/>
</dbReference>
<dbReference type="EMBL" id="FNAP01000027">
    <property type="protein sequence ID" value="SDF05474.1"/>
    <property type="molecule type" value="Genomic_DNA"/>
</dbReference>
<evidence type="ECO:0000256" key="13">
    <source>
        <dbReference type="PIRNR" id="PIRNR002811"/>
    </source>
</evidence>
<dbReference type="RefSeq" id="WP_092788088.1">
    <property type="nucleotide sequence ID" value="NZ_FNAP01000027.1"/>
</dbReference>
<dbReference type="PIRSF" id="PIRSF002811">
    <property type="entry name" value="DnaG"/>
    <property type="match status" value="1"/>
</dbReference>
<dbReference type="PANTHER" id="PTHR30313:SF2">
    <property type="entry name" value="DNA PRIMASE"/>
    <property type="match status" value="1"/>
</dbReference>
<dbReference type="SUPFAM" id="SSF57783">
    <property type="entry name" value="Zinc beta-ribbon"/>
    <property type="match status" value="1"/>
</dbReference>
<comment type="subunit">
    <text evidence="12">Monomer. Interacts with DnaB.</text>
</comment>
<dbReference type="InterPro" id="IPR002694">
    <property type="entry name" value="Znf_CHC2"/>
</dbReference>
<dbReference type="CDD" id="cd03364">
    <property type="entry name" value="TOPRIM_DnaG_primases"/>
    <property type="match status" value="1"/>
</dbReference>
<feature type="region of interest" description="Disordered" evidence="15">
    <location>
        <begin position="612"/>
        <end position="633"/>
    </location>
</feature>
<feature type="domain" description="Toprim" evidence="16">
    <location>
        <begin position="255"/>
        <end position="337"/>
    </location>
</feature>
<evidence type="ECO:0000256" key="15">
    <source>
        <dbReference type="SAM" id="MobiDB-lite"/>
    </source>
</evidence>
<keyword evidence="8 13" id="KW-0862">Zinc</keyword>
<evidence type="ECO:0000256" key="11">
    <source>
        <dbReference type="ARBA" id="ARBA00023163"/>
    </source>
</evidence>
<dbReference type="Pfam" id="PF08275">
    <property type="entry name" value="DNAG_N"/>
    <property type="match status" value="1"/>
</dbReference>
<keyword evidence="2 12" id="KW-0639">Primosome</keyword>
<evidence type="ECO:0000256" key="1">
    <source>
        <dbReference type="ARBA" id="ARBA00022478"/>
    </source>
</evidence>
<evidence type="ECO:0000256" key="7">
    <source>
        <dbReference type="ARBA" id="ARBA00022771"/>
    </source>
</evidence>
<keyword evidence="4 12" id="KW-0548">Nucleotidyltransferase</keyword>
<dbReference type="InterPro" id="IPR030846">
    <property type="entry name" value="DnaG_bac"/>
</dbReference>
<dbReference type="InterPro" id="IPR006171">
    <property type="entry name" value="TOPRIM_dom"/>
</dbReference>
<dbReference type="Gene3D" id="3.40.1360.10">
    <property type="match status" value="1"/>
</dbReference>
<keyword evidence="7 14" id="KW-0863">Zinc-finger</keyword>
<comment type="function">
    <text evidence="12 13">RNA polymerase that catalyzes the synthesis of short RNA molecules used as primers for DNA polymerase during DNA replication.</text>
</comment>
<evidence type="ECO:0000259" key="16">
    <source>
        <dbReference type="PROSITE" id="PS50880"/>
    </source>
</evidence>
<evidence type="ECO:0000256" key="10">
    <source>
        <dbReference type="ARBA" id="ARBA00023125"/>
    </source>
</evidence>
<comment type="catalytic activity">
    <reaction evidence="12">
        <text>ssDNA + n NTP = ssDNA/pppN(pN)n-1 hybrid + (n-1) diphosphate.</text>
        <dbReference type="EC" id="2.7.7.101"/>
    </reaction>
</comment>
<dbReference type="Gene3D" id="3.90.580.10">
    <property type="entry name" value="Zinc finger, CHC2-type domain"/>
    <property type="match status" value="1"/>
</dbReference>
<dbReference type="Gene3D" id="3.90.980.10">
    <property type="entry name" value="DNA primase, catalytic core, N-terminal domain"/>
    <property type="match status" value="1"/>
</dbReference>
<dbReference type="FunFam" id="3.90.580.10:FF:000001">
    <property type="entry name" value="DNA primase"/>
    <property type="match status" value="1"/>
</dbReference>
<reference evidence="17 18" key="1">
    <citation type="submission" date="2016-10" db="EMBL/GenBank/DDBJ databases">
        <authorList>
            <person name="de Groot N.N."/>
        </authorList>
    </citation>
    <scope>NUCLEOTIDE SEQUENCE [LARGE SCALE GENOMIC DNA]</scope>
    <source>
        <strain evidence="17 18">ATCC 700224</strain>
    </source>
</reference>
<evidence type="ECO:0000256" key="9">
    <source>
        <dbReference type="ARBA" id="ARBA00022842"/>
    </source>
</evidence>